<reference evidence="11 12" key="1">
    <citation type="submission" date="2017-09" db="EMBL/GenBank/DDBJ databases">
        <authorList>
            <consortium name="International Durum Wheat Genome Sequencing Consortium (IDWGSC)"/>
            <person name="Milanesi L."/>
        </authorList>
    </citation>
    <scope>NUCLEOTIDE SEQUENCE [LARGE SCALE GENOMIC DNA]</scope>
    <source>
        <strain evidence="12">cv. Svevo</strain>
    </source>
</reference>
<keyword evidence="9 10" id="KW-0325">Glycoprotein</keyword>
<dbReference type="Gene3D" id="3.40.50.150">
    <property type="entry name" value="Vaccinia Virus protein VP39"/>
    <property type="match status" value="1"/>
</dbReference>
<dbReference type="PANTHER" id="PTHR10108:SF1064">
    <property type="entry name" value="METHYLTRANSFERASE"/>
    <property type="match status" value="1"/>
</dbReference>
<dbReference type="Pfam" id="PF03141">
    <property type="entry name" value="Methyltransf_29"/>
    <property type="match status" value="2"/>
</dbReference>
<sequence length="596" mass="66177">MGVRSAATKLHIPPAHSAARRSFFLPVAAVALLCSASYLLGAWHHGGGFSPSSPSRSVTIATDISCTTTTLTPSTTTTTTAQSLDFSAHHAAAVDAVASRAASSASSAPRRYPACPAEYSEYTPCEDVKRSLRYPRDRLVYRERHCPSGRERLRCLVPAPAGYRNPFPWPASRDVAWFANVPHKELTVEKAVQNWIRVDGDKLRFPGGGTMFPHGADAYIDDIGKLIPLHDGSIRTALDTGCGVASWGAYLLSRDILAMSFAPRDSHEAQVQFALERGVPAMIGVLASNRLTYPARAFDMAHCSRCLIPWHLYDGLYLIEVDRVLRPGGYWILSGPPINWKKYWKGWERSKEDLNAEQEAIEAVARSLCWKKIKEAGDIAVWQKPANHAGCKASRKAAKSPPFCSKKNADAAWYDKMEACVTPLPEVSDASEVAGGAVKKWPQRLTAVPPRVSRGTVKGVTAKAFLQDTELWKKRVRHYKAVINQYERGLIGSYQDWCEGTSTYPRTYDLIHADSVFTLYKSRCEMDTILLEMDRVLRPEGTVIIRDDVDMLVKVKSVADGMRWDSQIVDHEDGPLVREKILLVAKTYWTAKNQDQ</sequence>
<comment type="subcellular location">
    <subcellularLocation>
        <location evidence="1">Endoplasmic reticulum membrane</location>
        <topology evidence="1">Single-pass type II membrane protein</topology>
    </subcellularLocation>
    <subcellularLocation>
        <location evidence="10">Membrane</location>
        <topology evidence="10">Single-pass type II membrane protein</topology>
    </subcellularLocation>
</comment>
<accession>A0A9R1BCE3</accession>
<evidence type="ECO:0000256" key="5">
    <source>
        <dbReference type="ARBA" id="ARBA00022692"/>
    </source>
</evidence>
<evidence type="ECO:0000256" key="8">
    <source>
        <dbReference type="ARBA" id="ARBA00023136"/>
    </source>
</evidence>
<evidence type="ECO:0000256" key="1">
    <source>
        <dbReference type="ARBA" id="ARBA00004648"/>
    </source>
</evidence>
<keyword evidence="12" id="KW-1185">Reference proteome</keyword>
<evidence type="ECO:0000256" key="10">
    <source>
        <dbReference type="RuleBase" id="RU366043"/>
    </source>
</evidence>
<keyword evidence="5" id="KW-0812">Transmembrane</keyword>
<dbReference type="AlphaFoldDB" id="A0A9R1BCE3"/>
<dbReference type="InterPro" id="IPR029063">
    <property type="entry name" value="SAM-dependent_MTases_sf"/>
</dbReference>
<evidence type="ECO:0000256" key="3">
    <source>
        <dbReference type="ARBA" id="ARBA00022603"/>
    </source>
</evidence>
<dbReference type="GO" id="GO:0005802">
    <property type="term" value="C:trans-Golgi network"/>
    <property type="evidence" value="ECO:0007669"/>
    <property type="project" value="TreeGrafter"/>
</dbReference>
<comment type="similarity">
    <text evidence="2 10">Belongs to the methyltransferase superfamily.</text>
</comment>
<dbReference type="EC" id="2.1.1.-" evidence="10"/>
<dbReference type="GO" id="GO:0005789">
    <property type="term" value="C:endoplasmic reticulum membrane"/>
    <property type="evidence" value="ECO:0007669"/>
    <property type="project" value="UniProtKB-SubCell"/>
</dbReference>
<dbReference type="Gramene" id="TRITD6Bv1G149000.3">
    <property type="protein sequence ID" value="TRITD6Bv1G149000.3"/>
    <property type="gene ID" value="TRITD6Bv1G149000"/>
</dbReference>
<dbReference type="GO" id="GO:0008168">
    <property type="term" value="F:methyltransferase activity"/>
    <property type="evidence" value="ECO:0007669"/>
    <property type="project" value="UniProtKB-UniRule"/>
</dbReference>
<evidence type="ECO:0000256" key="2">
    <source>
        <dbReference type="ARBA" id="ARBA00008361"/>
    </source>
</evidence>
<dbReference type="SUPFAM" id="SSF53335">
    <property type="entry name" value="S-adenosyl-L-methionine-dependent methyltransferases"/>
    <property type="match status" value="2"/>
</dbReference>
<protein>
    <recommendedName>
        <fullName evidence="10">Methyltransferase</fullName>
        <ecNumber evidence="10">2.1.1.-</ecNumber>
    </recommendedName>
</protein>
<evidence type="ECO:0000256" key="4">
    <source>
        <dbReference type="ARBA" id="ARBA00022679"/>
    </source>
</evidence>
<evidence type="ECO:0000256" key="6">
    <source>
        <dbReference type="ARBA" id="ARBA00022968"/>
    </source>
</evidence>
<keyword evidence="7" id="KW-1133">Transmembrane helix</keyword>
<keyword evidence="4 10" id="KW-0808">Transferase</keyword>
<gene>
    <name evidence="11" type="ORF">TRITD_6Bv1G149000</name>
</gene>
<keyword evidence="3 10" id="KW-0489">Methyltransferase</keyword>
<evidence type="ECO:0000256" key="7">
    <source>
        <dbReference type="ARBA" id="ARBA00022989"/>
    </source>
</evidence>
<dbReference type="GO" id="GO:0032259">
    <property type="term" value="P:methylation"/>
    <property type="evidence" value="ECO:0007669"/>
    <property type="project" value="UniProtKB-KW"/>
</dbReference>
<dbReference type="GO" id="GO:0005768">
    <property type="term" value="C:endosome"/>
    <property type="evidence" value="ECO:0007669"/>
    <property type="project" value="TreeGrafter"/>
</dbReference>
<keyword evidence="6 10" id="KW-0735">Signal-anchor</keyword>
<dbReference type="InterPro" id="IPR004159">
    <property type="entry name" value="Put_SAM_MeTrfase"/>
</dbReference>
<keyword evidence="8" id="KW-0472">Membrane</keyword>
<evidence type="ECO:0000313" key="12">
    <source>
        <dbReference type="Proteomes" id="UP000324705"/>
    </source>
</evidence>
<organism evidence="11 12">
    <name type="scientific">Triticum turgidum subsp. durum</name>
    <name type="common">Durum wheat</name>
    <name type="synonym">Triticum durum</name>
    <dbReference type="NCBI Taxonomy" id="4567"/>
    <lineage>
        <taxon>Eukaryota</taxon>
        <taxon>Viridiplantae</taxon>
        <taxon>Streptophyta</taxon>
        <taxon>Embryophyta</taxon>
        <taxon>Tracheophyta</taxon>
        <taxon>Spermatophyta</taxon>
        <taxon>Magnoliopsida</taxon>
        <taxon>Liliopsida</taxon>
        <taxon>Poales</taxon>
        <taxon>Poaceae</taxon>
        <taxon>BOP clade</taxon>
        <taxon>Pooideae</taxon>
        <taxon>Triticodae</taxon>
        <taxon>Triticeae</taxon>
        <taxon>Triticinae</taxon>
        <taxon>Triticum</taxon>
    </lineage>
</organism>
<evidence type="ECO:0000313" key="11">
    <source>
        <dbReference type="EMBL" id="VAI59425.1"/>
    </source>
</evidence>
<name>A0A9R1BCE3_TRITD</name>
<dbReference type="EMBL" id="LT934122">
    <property type="protein sequence ID" value="VAI59425.1"/>
    <property type="molecule type" value="Genomic_DNA"/>
</dbReference>
<dbReference type="Proteomes" id="UP000324705">
    <property type="component" value="Chromosome 6B"/>
</dbReference>
<dbReference type="FunFam" id="3.40.50.150:FF:000123">
    <property type="entry name" value="Putative methyltransferase PMT15"/>
    <property type="match status" value="1"/>
</dbReference>
<dbReference type="PANTHER" id="PTHR10108">
    <property type="entry name" value="SAM-DEPENDENT METHYLTRANSFERASE"/>
    <property type="match status" value="1"/>
</dbReference>
<proteinExistence type="inferred from homology"/>
<evidence type="ECO:0000256" key="9">
    <source>
        <dbReference type="ARBA" id="ARBA00023180"/>
    </source>
</evidence>